<protein>
    <submittedName>
        <fullName evidence="1">Uncharacterized protein</fullName>
    </submittedName>
</protein>
<proteinExistence type="predicted"/>
<dbReference type="Proteomes" id="UP000324222">
    <property type="component" value="Unassembled WGS sequence"/>
</dbReference>
<gene>
    <name evidence="1" type="ORF">E2C01_046346</name>
</gene>
<name>A0A5B7G4I7_PORTR</name>
<organism evidence="1 2">
    <name type="scientific">Portunus trituberculatus</name>
    <name type="common">Swimming crab</name>
    <name type="synonym">Neptunus trituberculatus</name>
    <dbReference type="NCBI Taxonomy" id="210409"/>
    <lineage>
        <taxon>Eukaryota</taxon>
        <taxon>Metazoa</taxon>
        <taxon>Ecdysozoa</taxon>
        <taxon>Arthropoda</taxon>
        <taxon>Crustacea</taxon>
        <taxon>Multicrustacea</taxon>
        <taxon>Malacostraca</taxon>
        <taxon>Eumalacostraca</taxon>
        <taxon>Eucarida</taxon>
        <taxon>Decapoda</taxon>
        <taxon>Pleocyemata</taxon>
        <taxon>Brachyura</taxon>
        <taxon>Eubrachyura</taxon>
        <taxon>Portunoidea</taxon>
        <taxon>Portunidae</taxon>
        <taxon>Portuninae</taxon>
        <taxon>Portunus</taxon>
    </lineage>
</organism>
<dbReference type="AlphaFoldDB" id="A0A5B7G4I7"/>
<sequence>MTAKLTMRYYEAKLFTGITKFQPAPSCLETKVFHTLARTASLLFIRYTMNIPHHATHLHIDMDDSNTCDQHTPHVVHTEAHAVL</sequence>
<comment type="caution">
    <text evidence="1">The sequence shown here is derived from an EMBL/GenBank/DDBJ whole genome shotgun (WGS) entry which is preliminary data.</text>
</comment>
<keyword evidence="2" id="KW-1185">Reference proteome</keyword>
<accession>A0A5B7G4I7</accession>
<evidence type="ECO:0000313" key="2">
    <source>
        <dbReference type="Proteomes" id="UP000324222"/>
    </source>
</evidence>
<reference evidence="1 2" key="1">
    <citation type="submission" date="2019-05" db="EMBL/GenBank/DDBJ databases">
        <title>Another draft genome of Portunus trituberculatus and its Hox gene families provides insights of decapod evolution.</title>
        <authorList>
            <person name="Jeong J.-H."/>
            <person name="Song I."/>
            <person name="Kim S."/>
            <person name="Choi T."/>
            <person name="Kim D."/>
            <person name="Ryu S."/>
            <person name="Kim W."/>
        </authorList>
    </citation>
    <scope>NUCLEOTIDE SEQUENCE [LARGE SCALE GENOMIC DNA]</scope>
    <source>
        <tissue evidence="1">Muscle</tissue>
    </source>
</reference>
<dbReference type="EMBL" id="VSRR010010908">
    <property type="protein sequence ID" value="MPC52476.1"/>
    <property type="molecule type" value="Genomic_DNA"/>
</dbReference>
<evidence type="ECO:0000313" key="1">
    <source>
        <dbReference type="EMBL" id="MPC52476.1"/>
    </source>
</evidence>